<protein>
    <submittedName>
        <fullName evidence="1">Uncharacterized protein</fullName>
    </submittedName>
</protein>
<organism evidence="1 2">
    <name type="scientific">Lindgomyces ingoldianus</name>
    <dbReference type="NCBI Taxonomy" id="673940"/>
    <lineage>
        <taxon>Eukaryota</taxon>
        <taxon>Fungi</taxon>
        <taxon>Dikarya</taxon>
        <taxon>Ascomycota</taxon>
        <taxon>Pezizomycotina</taxon>
        <taxon>Dothideomycetes</taxon>
        <taxon>Pleosporomycetidae</taxon>
        <taxon>Pleosporales</taxon>
        <taxon>Lindgomycetaceae</taxon>
        <taxon>Lindgomyces</taxon>
    </lineage>
</organism>
<reference evidence="1" key="1">
    <citation type="journal article" date="2020" name="Stud. Mycol.">
        <title>101 Dothideomycetes genomes: a test case for predicting lifestyles and emergence of pathogens.</title>
        <authorList>
            <person name="Haridas S."/>
            <person name="Albert R."/>
            <person name="Binder M."/>
            <person name="Bloem J."/>
            <person name="Labutti K."/>
            <person name="Salamov A."/>
            <person name="Andreopoulos B."/>
            <person name="Baker S."/>
            <person name="Barry K."/>
            <person name="Bills G."/>
            <person name="Bluhm B."/>
            <person name="Cannon C."/>
            <person name="Castanera R."/>
            <person name="Culley D."/>
            <person name="Daum C."/>
            <person name="Ezra D."/>
            <person name="Gonzalez J."/>
            <person name="Henrissat B."/>
            <person name="Kuo A."/>
            <person name="Liang C."/>
            <person name="Lipzen A."/>
            <person name="Lutzoni F."/>
            <person name="Magnuson J."/>
            <person name="Mondo S."/>
            <person name="Nolan M."/>
            <person name="Ohm R."/>
            <person name="Pangilinan J."/>
            <person name="Park H.-J."/>
            <person name="Ramirez L."/>
            <person name="Alfaro M."/>
            <person name="Sun H."/>
            <person name="Tritt A."/>
            <person name="Yoshinaga Y."/>
            <person name="Zwiers L.-H."/>
            <person name="Turgeon B."/>
            <person name="Goodwin S."/>
            <person name="Spatafora J."/>
            <person name="Crous P."/>
            <person name="Grigoriev I."/>
        </authorList>
    </citation>
    <scope>NUCLEOTIDE SEQUENCE</scope>
    <source>
        <strain evidence="1">ATCC 200398</strain>
    </source>
</reference>
<sequence>MPLQFLRFYTLCQFDLGEPRRGILKHSHGLYKKATSKFSFWRKRSAFSVSDSLSTTDQNRSYRVFGSSLHTISLDISISTRLSARRSPKNNSSLLLNLLNHLYSHRALLQRPRLSPIHSSLNASLLFGSARSCLWAAKGWVLLLANGVPTYLCLSLLRKNNSVVRRGVKEKYLLLWQVRRDMMSVGTILEQEFRYLTFVSVPTRVILKPSEGDGLESCLDLVFRLFTIVPNTVVLLYQPDIHHSKWSHQRQVGGSYSALTLTLETRSSTELFELKMTYSADDARVYRDGDNNYALSGQYEGSILTINGLQCNNSRIIPLGYRPDFWTEMWGCESKRWTLSKFGDVIDGGVKTNKLNKMTWTGILPVLFCLSFSTLAPSHLTWNMARVIQGSTSRKLPFPNAPDLKGVNSSSSSPGLIRIGNLPPAPTSPTKPDMFRLFPAEHIVTNTTLSRKYSFKQLTVWP</sequence>
<evidence type="ECO:0000313" key="1">
    <source>
        <dbReference type="EMBL" id="KAF2472174.1"/>
    </source>
</evidence>
<accession>A0ACB6QYP7</accession>
<evidence type="ECO:0000313" key="2">
    <source>
        <dbReference type="Proteomes" id="UP000799755"/>
    </source>
</evidence>
<proteinExistence type="predicted"/>
<gene>
    <name evidence="1" type="ORF">BDR25DRAFT_353894</name>
</gene>
<keyword evidence="2" id="KW-1185">Reference proteome</keyword>
<dbReference type="EMBL" id="MU003503">
    <property type="protein sequence ID" value="KAF2472174.1"/>
    <property type="molecule type" value="Genomic_DNA"/>
</dbReference>
<dbReference type="Proteomes" id="UP000799755">
    <property type="component" value="Unassembled WGS sequence"/>
</dbReference>
<name>A0ACB6QYP7_9PLEO</name>
<comment type="caution">
    <text evidence="1">The sequence shown here is derived from an EMBL/GenBank/DDBJ whole genome shotgun (WGS) entry which is preliminary data.</text>
</comment>